<dbReference type="GeneID" id="18821143"/>
<sequence>MFKDLQCSMIFEKKSEIKDFFSPSLPCFIAASSATSGTTSKMFAKYRHLPGISYGQLLKFTVTVNDRSVPSGLGYIVEQNRRSRRAPRCEAIG</sequence>
<dbReference type="AlphaFoldDB" id="F8PAN2"/>
<proteinExistence type="predicted"/>
<dbReference type="KEGG" id="sla:SERLADRAFT_478282"/>
<organism>
    <name type="scientific">Serpula lacrymans var. lacrymans (strain S7.9)</name>
    <name type="common">Dry rot fungus</name>
    <dbReference type="NCBI Taxonomy" id="578457"/>
    <lineage>
        <taxon>Eukaryota</taxon>
        <taxon>Fungi</taxon>
        <taxon>Dikarya</taxon>
        <taxon>Basidiomycota</taxon>
        <taxon>Agaricomycotina</taxon>
        <taxon>Agaricomycetes</taxon>
        <taxon>Agaricomycetidae</taxon>
        <taxon>Boletales</taxon>
        <taxon>Coniophorineae</taxon>
        <taxon>Serpulaceae</taxon>
        <taxon>Serpula</taxon>
    </lineage>
</organism>
<dbReference type="RefSeq" id="XP_007323305.1">
    <property type="nucleotide sequence ID" value="XM_007323243.1"/>
</dbReference>
<dbReference type="Proteomes" id="UP000008064">
    <property type="component" value="Unassembled WGS sequence"/>
</dbReference>
<reference evidence="1" key="1">
    <citation type="submission" date="2011-04" db="EMBL/GenBank/DDBJ databases">
        <title>Evolution of plant cell wall degrading machinery underlies the functional diversity of forest fungi.</title>
        <authorList>
            <consortium name="US DOE Joint Genome Institute (JGI-PGF)"/>
            <person name="Eastwood D.C."/>
            <person name="Floudas D."/>
            <person name="Binder M."/>
            <person name="Majcherczyk A."/>
            <person name="Schneider P."/>
            <person name="Aerts A."/>
            <person name="Asiegbu F.O."/>
            <person name="Baker S.E."/>
            <person name="Barry K."/>
            <person name="Bendiksby M."/>
            <person name="Blumentritt M."/>
            <person name="Coutinho P.M."/>
            <person name="Cullen D."/>
            <person name="Cullen D."/>
            <person name="Gathman A."/>
            <person name="Goodell B."/>
            <person name="Henrissat B."/>
            <person name="Ihrmark K."/>
            <person name="Kauserud H."/>
            <person name="Kohler A."/>
            <person name="LaButti K."/>
            <person name="Lapidus A."/>
            <person name="Lavin J.L."/>
            <person name="Lee Y.-H."/>
            <person name="Lindquist E."/>
            <person name="Lilly W."/>
            <person name="Lucas S."/>
            <person name="Morin E."/>
            <person name="Murat C."/>
            <person name="Oguiza J.A."/>
            <person name="Park J."/>
            <person name="Pisabarro A.G."/>
            <person name="Riley R."/>
            <person name="Rosling A."/>
            <person name="Salamov A."/>
            <person name="Schmidt O."/>
            <person name="Schmutz J."/>
            <person name="Skrede I."/>
            <person name="Stenlid J."/>
            <person name="Wiebenga A."/>
            <person name="Xie X."/>
            <person name="Kues U."/>
            <person name="Hibbett D.S."/>
            <person name="Hoffmeister D."/>
            <person name="Hogberg N."/>
            <person name="Martin F."/>
            <person name="Grigoriev I.V."/>
            <person name="Watkinson S.C."/>
        </authorList>
    </citation>
    <scope>NUCLEOTIDE SEQUENCE</scope>
    <source>
        <strain evidence="1">S7.9</strain>
    </source>
</reference>
<dbReference type="HOGENOM" id="CLU_2401029_0_0_1"/>
<gene>
    <name evidence="1" type="ORF">SERLADRAFT_478282</name>
</gene>
<accession>F8PAN2</accession>
<name>F8PAN2_SERL9</name>
<protein>
    <submittedName>
        <fullName evidence="1">Uncharacterized protein</fullName>
    </submittedName>
</protein>
<evidence type="ECO:0000313" key="1">
    <source>
        <dbReference type="EMBL" id="EGO19870.1"/>
    </source>
</evidence>
<dbReference type="EMBL" id="GL945442">
    <property type="protein sequence ID" value="EGO19870.1"/>
    <property type="molecule type" value="Genomic_DNA"/>
</dbReference>